<proteinExistence type="predicted"/>
<dbReference type="InterPro" id="IPR011990">
    <property type="entry name" value="TPR-like_helical_dom_sf"/>
</dbReference>
<dbReference type="InterPro" id="IPR019734">
    <property type="entry name" value="TPR_rpt"/>
</dbReference>
<dbReference type="InterPro" id="IPR013360">
    <property type="entry name" value="Pilus_4_PilW"/>
</dbReference>
<dbReference type="Pfam" id="PF13432">
    <property type="entry name" value="TPR_16"/>
    <property type="match status" value="1"/>
</dbReference>
<dbReference type="RefSeq" id="WP_045084279.1">
    <property type="nucleotide sequence ID" value="NZ_JAKJTG010000017.1"/>
</dbReference>
<evidence type="ECO:0000256" key="3">
    <source>
        <dbReference type="PROSITE-ProRule" id="PRU00339"/>
    </source>
</evidence>
<keyword evidence="1" id="KW-0677">Repeat</keyword>
<name>A0A2S7VVV1_PHOAN</name>
<dbReference type="EMBL" id="PYOY01000006">
    <property type="protein sequence ID" value="PSX06840.1"/>
    <property type="molecule type" value="Genomic_DNA"/>
</dbReference>
<dbReference type="Pfam" id="PF14559">
    <property type="entry name" value="TPR_19"/>
    <property type="match status" value="1"/>
</dbReference>
<dbReference type="NCBIfam" id="TIGR02521">
    <property type="entry name" value="type_IV_pilW"/>
    <property type="match status" value="1"/>
</dbReference>
<feature type="repeat" description="TPR" evidence="3">
    <location>
        <begin position="36"/>
        <end position="69"/>
    </location>
</feature>
<dbReference type="GeneID" id="61229327"/>
<evidence type="ECO:0000256" key="1">
    <source>
        <dbReference type="ARBA" id="ARBA00022737"/>
    </source>
</evidence>
<comment type="caution">
    <text evidence="4">The sequence shown here is derived from an EMBL/GenBank/DDBJ whole genome shotgun (WGS) entry which is preliminary data.</text>
</comment>
<dbReference type="Proteomes" id="UP000241440">
    <property type="component" value="Unassembled WGS sequence"/>
</dbReference>
<evidence type="ECO:0000313" key="5">
    <source>
        <dbReference type="EMBL" id="PSX04925.1"/>
    </source>
</evidence>
<dbReference type="Proteomes" id="UP000240989">
    <property type="component" value="Unassembled WGS sequence"/>
</dbReference>
<dbReference type="PANTHER" id="PTHR44809:SF1">
    <property type="entry name" value="PROTEIN O-MANNOSYL-TRANSFERASE TMTC1"/>
    <property type="match status" value="1"/>
</dbReference>
<dbReference type="Pfam" id="PF07719">
    <property type="entry name" value="TPR_2"/>
    <property type="match status" value="1"/>
</dbReference>
<protein>
    <submittedName>
        <fullName evidence="4">Type IV pilus biogenesis/stability protein PilW</fullName>
    </submittedName>
</protein>
<feature type="repeat" description="TPR" evidence="3">
    <location>
        <begin position="140"/>
        <end position="173"/>
    </location>
</feature>
<dbReference type="InterPro" id="IPR052943">
    <property type="entry name" value="TMTC_O-mannosyl-trnsfr"/>
</dbReference>
<keyword evidence="2 3" id="KW-0802">TPR repeat</keyword>
<evidence type="ECO:0000313" key="6">
    <source>
        <dbReference type="EMBL" id="PSX06840.1"/>
    </source>
</evidence>
<feature type="repeat" description="TPR" evidence="3">
    <location>
        <begin position="70"/>
        <end position="103"/>
    </location>
</feature>
<dbReference type="Gene3D" id="1.25.40.10">
    <property type="entry name" value="Tetratricopeptide repeat domain"/>
    <property type="match status" value="1"/>
</dbReference>
<evidence type="ECO:0000313" key="8">
    <source>
        <dbReference type="Proteomes" id="UP000240989"/>
    </source>
</evidence>
<evidence type="ECO:0000256" key="2">
    <source>
        <dbReference type="ARBA" id="ARBA00022803"/>
    </source>
</evidence>
<dbReference type="EMBL" id="MSCJ01000001">
    <property type="protein sequence ID" value="PQJ66211.1"/>
    <property type="molecule type" value="Genomic_DNA"/>
</dbReference>
<keyword evidence="8" id="KW-1185">Reference proteome</keyword>
<dbReference type="PROSITE" id="PS51257">
    <property type="entry name" value="PROKAR_LIPOPROTEIN"/>
    <property type="match status" value="1"/>
</dbReference>
<dbReference type="EMBL" id="PYOU01000024">
    <property type="protein sequence ID" value="PSX04925.1"/>
    <property type="molecule type" value="Genomic_DNA"/>
</dbReference>
<dbReference type="OrthoDB" id="9814042at2"/>
<reference evidence="4 7" key="1">
    <citation type="submission" date="2016-12" db="EMBL/GenBank/DDBJ databases">
        <title>Diversity of luminous bacteria.</title>
        <authorList>
            <person name="Yoshizawa S."/>
            <person name="Kogure K."/>
        </authorList>
    </citation>
    <scope>NUCLEOTIDE SEQUENCE [LARGE SCALE GENOMIC DNA]</scope>
    <source>
        <strain evidence="4 7">LC1-200</strain>
    </source>
</reference>
<dbReference type="SUPFAM" id="SSF48452">
    <property type="entry name" value="TPR-like"/>
    <property type="match status" value="1"/>
</dbReference>
<dbReference type="Proteomes" id="UP000238730">
    <property type="component" value="Unassembled WGS sequence"/>
</dbReference>
<dbReference type="PROSITE" id="PS50005">
    <property type="entry name" value="TPR"/>
    <property type="match status" value="3"/>
</dbReference>
<organism evidence="4 7">
    <name type="scientific">Photobacterium angustum</name>
    <dbReference type="NCBI Taxonomy" id="661"/>
    <lineage>
        <taxon>Bacteria</taxon>
        <taxon>Pseudomonadati</taxon>
        <taxon>Pseudomonadota</taxon>
        <taxon>Gammaproteobacteria</taxon>
        <taxon>Vibrionales</taxon>
        <taxon>Vibrionaceae</taxon>
        <taxon>Photobacterium</taxon>
    </lineage>
</organism>
<evidence type="ECO:0000313" key="7">
    <source>
        <dbReference type="Proteomes" id="UP000238730"/>
    </source>
</evidence>
<evidence type="ECO:0000313" key="9">
    <source>
        <dbReference type="Proteomes" id="UP000241440"/>
    </source>
</evidence>
<sequence>MVRWSVYPLLSCLLFTGCATVDVVDNGKEFDAKAASEARLNLGLNYLKDGQWERARENLEIALRYDPDYYRAQISMAYYYQKVGEKDAAEKMYRKALKHSPKNGDVLNNYGVFLCSEGRYDEAIAAFVKAIEQPYYYLISASYENAGLCSRKQGNLEAATGYFENALSHDPYRPRSMLQLAQVEIESNNFKDARVQLFKFNKRYGYTADSLWLLIQLERQAGRLTQSKKYAILLKEKYPDSLQYQNYLANEY</sequence>
<dbReference type="AlphaFoldDB" id="A0A2S7VVV1"/>
<accession>A0A2S7VVV1</accession>
<dbReference type="InterPro" id="IPR013105">
    <property type="entry name" value="TPR_2"/>
</dbReference>
<dbReference type="SMART" id="SM00028">
    <property type="entry name" value="TPR"/>
    <property type="match status" value="4"/>
</dbReference>
<reference evidence="8 9" key="2">
    <citation type="submission" date="2018-01" db="EMBL/GenBank/DDBJ databases">
        <title>Whole genome sequencing of Histamine producing bacteria.</title>
        <authorList>
            <person name="Butler K."/>
        </authorList>
    </citation>
    <scope>NUCLEOTIDE SEQUENCE [LARGE SCALE GENOMIC DNA]</scope>
    <source>
        <strain evidence="6 9">A2-1</strain>
        <strain evidence="5 8">A6-1</strain>
    </source>
</reference>
<gene>
    <name evidence="4" type="ORF">BTO08_01640</name>
    <name evidence="5" type="ORF">C0W27_19900</name>
    <name evidence="6" type="ORF">C0W41_12470</name>
</gene>
<dbReference type="PROSITE" id="PS50293">
    <property type="entry name" value="TPR_REGION"/>
    <property type="match status" value="1"/>
</dbReference>
<dbReference type="PANTHER" id="PTHR44809">
    <property type="match status" value="1"/>
</dbReference>
<evidence type="ECO:0000313" key="4">
    <source>
        <dbReference type="EMBL" id="PQJ66211.1"/>
    </source>
</evidence>